<dbReference type="PROSITE" id="PS00194">
    <property type="entry name" value="THIOREDOXIN_1"/>
    <property type="match status" value="1"/>
</dbReference>
<accession>A0A7W3TN29</accession>
<dbReference type="InterPro" id="IPR036249">
    <property type="entry name" value="Thioredoxin-like_sf"/>
</dbReference>
<proteinExistence type="predicted"/>
<evidence type="ECO:0000256" key="2">
    <source>
        <dbReference type="ARBA" id="ARBA00023284"/>
    </source>
</evidence>
<feature type="compositionally biased region" description="Low complexity" evidence="3">
    <location>
        <begin position="23"/>
        <end position="80"/>
    </location>
</feature>
<dbReference type="Proteomes" id="UP000523196">
    <property type="component" value="Unassembled WGS sequence"/>
</dbReference>
<dbReference type="Pfam" id="PF13462">
    <property type="entry name" value="Thioredoxin_4"/>
    <property type="match status" value="1"/>
</dbReference>
<feature type="domain" description="Thioredoxin" evidence="5">
    <location>
        <begin position="61"/>
        <end position="271"/>
    </location>
</feature>
<dbReference type="PANTHER" id="PTHR35891">
    <property type="entry name" value="THIOL:DISULFIDE INTERCHANGE PROTEIN DSBA"/>
    <property type="match status" value="1"/>
</dbReference>
<evidence type="ECO:0000313" key="6">
    <source>
        <dbReference type="EMBL" id="MBB1061360.1"/>
    </source>
</evidence>
<dbReference type="SUPFAM" id="SSF52833">
    <property type="entry name" value="Thioredoxin-like"/>
    <property type="match status" value="1"/>
</dbReference>
<dbReference type="PROSITE" id="PS51257">
    <property type="entry name" value="PROKAR_LIPOPROTEIN"/>
    <property type="match status" value="1"/>
</dbReference>
<feature type="chain" id="PRO_5031133344" evidence="4">
    <location>
        <begin position="26"/>
        <end position="289"/>
    </location>
</feature>
<organism evidence="6 7">
    <name type="scientific">Marilutibacter spongiae</name>
    <dbReference type="NCBI Taxonomy" id="2025720"/>
    <lineage>
        <taxon>Bacteria</taxon>
        <taxon>Pseudomonadati</taxon>
        <taxon>Pseudomonadota</taxon>
        <taxon>Gammaproteobacteria</taxon>
        <taxon>Lysobacterales</taxon>
        <taxon>Lysobacteraceae</taxon>
        <taxon>Marilutibacter</taxon>
    </lineage>
</organism>
<dbReference type="AlphaFoldDB" id="A0A7W3TN29"/>
<dbReference type="PROSITE" id="PS51352">
    <property type="entry name" value="THIOREDOXIN_2"/>
    <property type="match status" value="1"/>
</dbReference>
<dbReference type="InterPro" id="IPR023205">
    <property type="entry name" value="DsbA/DsbL"/>
</dbReference>
<dbReference type="PANTHER" id="PTHR35891:SF2">
    <property type="entry name" value="THIOL:DISULFIDE INTERCHANGE PROTEIN DSBA"/>
    <property type="match status" value="1"/>
</dbReference>
<name>A0A7W3TN29_9GAMM</name>
<keyword evidence="1 4" id="KW-0732">Signal</keyword>
<dbReference type="CDD" id="cd03019">
    <property type="entry name" value="DsbA_DsbA"/>
    <property type="match status" value="1"/>
</dbReference>
<dbReference type="InterPro" id="IPR013766">
    <property type="entry name" value="Thioredoxin_domain"/>
</dbReference>
<dbReference type="GO" id="GO:0015036">
    <property type="term" value="F:disulfide oxidoreductase activity"/>
    <property type="evidence" value="ECO:0007669"/>
    <property type="project" value="UniProtKB-ARBA"/>
</dbReference>
<dbReference type="Gene3D" id="3.40.30.10">
    <property type="entry name" value="Glutaredoxin"/>
    <property type="match status" value="1"/>
</dbReference>
<dbReference type="RefSeq" id="WP_182688101.1">
    <property type="nucleotide sequence ID" value="NZ_JACHTF010000013.1"/>
</dbReference>
<evidence type="ECO:0000256" key="3">
    <source>
        <dbReference type="SAM" id="MobiDB-lite"/>
    </source>
</evidence>
<keyword evidence="7" id="KW-1185">Reference proteome</keyword>
<feature type="signal peptide" evidence="4">
    <location>
        <begin position="1"/>
        <end position="25"/>
    </location>
</feature>
<gene>
    <name evidence="6" type="ORF">H4F98_12345</name>
</gene>
<evidence type="ECO:0000313" key="7">
    <source>
        <dbReference type="Proteomes" id="UP000523196"/>
    </source>
</evidence>
<dbReference type="InterPro" id="IPR017937">
    <property type="entry name" value="Thioredoxin_CS"/>
</dbReference>
<comment type="caution">
    <text evidence="6">The sequence shown here is derived from an EMBL/GenBank/DDBJ whole genome shotgun (WGS) entry which is preliminary data.</text>
</comment>
<protein>
    <submittedName>
        <fullName evidence="6">Thiol:disulfide interchange protein DsbA/DsbL</fullName>
    </submittedName>
</protein>
<feature type="region of interest" description="Disordered" evidence="3">
    <location>
        <begin position="23"/>
        <end position="86"/>
    </location>
</feature>
<evidence type="ECO:0000259" key="5">
    <source>
        <dbReference type="PROSITE" id="PS51352"/>
    </source>
</evidence>
<keyword evidence="2" id="KW-0676">Redox-active center</keyword>
<dbReference type="InterPro" id="IPR012336">
    <property type="entry name" value="Thioredoxin-like_fold"/>
</dbReference>
<dbReference type="InterPro" id="IPR050824">
    <property type="entry name" value="Thiol_disulfide_DsbA"/>
</dbReference>
<evidence type="ECO:0000256" key="1">
    <source>
        <dbReference type="ARBA" id="ARBA00022729"/>
    </source>
</evidence>
<evidence type="ECO:0000256" key="4">
    <source>
        <dbReference type="SAM" id="SignalP"/>
    </source>
</evidence>
<dbReference type="EMBL" id="JACHTF010000013">
    <property type="protein sequence ID" value="MBB1061360.1"/>
    <property type="molecule type" value="Genomic_DNA"/>
</dbReference>
<reference evidence="6 7" key="1">
    <citation type="submission" date="2020-08" db="EMBL/GenBank/DDBJ databases">
        <authorList>
            <person name="Xu S."/>
            <person name="Li A."/>
        </authorList>
    </citation>
    <scope>NUCLEOTIDE SEQUENCE [LARGE SCALE GENOMIC DNA]</scope>
    <source>
        <strain evidence="6 7">119BY6-57</strain>
    </source>
</reference>
<sequence>MTSRLLPLLLAASMLLGACSSQTDAPDPGAAPATGEAAAPAPAGDDAAPTGATSATSAVDADSADAAGDARAEAGPNTNPVVPPAGPAPVAGTDYVEIAGGQPYAPSMGKIEVVEIFGYTCPHCAHFEPLFESWTAKQPADVKVVPLAAPFGGYWEPYARAFYAAEALGVLEPSHAAMFNAIHVDRSMPAPPTVASNEQIAAFYTKYGADPKKFASTMNSFAVNAKLKRVGQFLARSGVESTPDLVVNGKYRVIGGQSFEDRLRITDHLVAMERAAMAPAAAPSAEGAE</sequence>